<gene>
    <name evidence="1" type="ORF">ATANTOWER_024545</name>
</gene>
<keyword evidence="2" id="KW-1185">Reference proteome</keyword>
<organism evidence="1 2">
    <name type="scientific">Ataeniobius toweri</name>
    <dbReference type="NCBI Taxonomy" id="208326"/>
    <lineage>
        <taxon>Eukaryota</taxon>
        <taxon>Metazoa</taxon>
        <taxon>Chordata</taxon>
        <taxon>Craniata</taxon>
        <taxon>Vertebrata</taxon>
        <taxon>Euteleostomi</taxon>
        <taxon>Actinopterygii</taxon>
        <taxon>Neopterygii</taxon>
        <taxon>Teleostei</taxon>
        <taxon>Neoteleostei</taxon>
        <taxon>Acanthomorphata</taxon>
        <taxon>Ovalentaria</taxon>
        <taxon>Atherinomorphae</taxon>
        <taxon>Cyprinodontiformes</taxon>
        <taxon>Goodeidae</taxon>
        <taxon>Ataeniobius</taxon>
    </lineage>
</organism>
<proteinExistence type="predicted"/>
<sequence length="110" mass="12804">MKASSLSVKECDWTSEECHLVDGDLHGDLQRDRVCLPNIFRSKKVKPLIKTETSPNYQVYYTARELFLEVLDIETIQELTRRSAGVKAGAQRRTHSLKWFVSWGQLHLWI</sequence>
<name>A0ABU7AT66_9TELE</name>
<protein>
    <submittedName>
        <fullName evidence="1">Uncharacterized protein</fullName>
    </submittedName>
</protein>
<evidence type="ECO:0000313" key="2">
    <source>
        <dbReference type="Proteomes" id="UP001345963"/>
    </source>
</evidence>
<dbReference type="EMBL" id="JAHUTI010025242">
    <property type="protein sequence ID" value="MED6240625.1"/>
    <property type="molecule type" value="Genomic_DNA"/>
</dbReference>
<dbReference type="Proteomes" id="UP001345963">
    <property type="component" value="Unassembled WGS sequence"/>
</dbReference>
<evidence type="ECO:0000313" key="1">
    <source>
        <dbReference type="EMBL" id="MED6240625.1"/>
    </source>
</evidence>
<comment type="caution">
    <text evidence="1">The sequence shown here is derived from an EMBL/GenBank/DDBJ whole genome shotgun (WGS) entry which is preliminary data.</text>
</comment>
<accession>A0ABU7AT66</accession>
<reference evidence="1 2" key="1">
    <citation type="submission" date="2021-07" db="EMBL/GenBank/DDBJ databases">
        <authorList>
            <person name="Palmer J.M."/>
        </authorList>
    </citation>
    <scope>NUCLEOTIDE SEQUENCE [LARGE SCALE GENOMIC DNA]</scope>
    <source>
        <strain evidence="1 2">AT_MEX2019</strain>
        <tissue evidence="1">Muscle</tissue>
    </source>
</reference>